<evidence type="ECO:0000313" key="2">
    <source>
        <dbReference type="Proteomes" id="UP000321085"/>
    </source>
</evidence>
<dbReference type="OrthoDB" id="2375382at2"/>
<organism evidence="1 2">
    <name type="scientific">Microvirga aerophila</name>
    <dbReference type="NCBI Taxonomy" id="670291"/>
    <lineage>
        <taxon>Bacteria</taxon>
        <taxon>Pseudomonadati</taxon>
        <taxon>Pseudomonadota</taxon>
        <taxon>Alphaproteobacteria</taxon>
        <taxon>Hyphomicrobiales</taxon>
        <taxon>Methylobacteriaceae</taxon>
        <taxon>Microvirga</taxon>
    </lineage>
</organism>
<evidence type="ECO:0000313" key="1">
    <source>
        <dbReference type="EMBL" id="GEO17142.1"/>
    </source>
</evidence>
<sequence>MLHPWLYECLGEILAELQALASVPDPTASAAWEVWQVGPTVRFTSLEDLPPLCLLLVWENPASHKTPELVLWPCARYHAARHAGGWQLAQHCGVHLACAQASGRH</sequence>
<comment type="caution">
    <text evidence="1">The sequence shown here is derived from an EMBL/GenBank/DDBJ whole genome shotgun (WGS) entry which is preliminary data.</text>
</comment>
<dbReference type="Proteomes" id="UP000321085">
    <property type="component" value="Unassembled WGS sequence"/>
</dbReference>
<protein>
    <submittedName>
        <fullName evidence="1">Uncharacterized protein</fullName>
    </submittedName>
</protein>
<keyword evidence="2" id="KW-1185">Reference proteome</keyword>
<gene>
    <name evidence="1" type="ORF">MAE02_48380</name>
</gene>
<accession>A0A512BYV3</accession>
<reference evidence="1 2" key="1">
    <citation type="submission" date="2019-07" db="EMBL/GenBank/DDBJ databases">
        <title>Whole genome shotgun sequence of Microvirga aerophila NBRC 106136.</title>
        <authorList>
            <person name="Hosoyama A."/>
            <person name="Uohara A."/>
            <person name="Ohji S."/>
            <person name="Ichikawa N."/>
        </authorList>
    </citation>
    <scope>NUCLEOTIDE SEQUENCE [LARGE SCALE GENOMIC DNA]</scope>
    <source>
        <strain evidence="1 2">NBRC 106136</strain>
    </source>
</reference>
<name>A0A512BYV3_9HYPH</name>
<dbReference type="EMBL" id="BJYU01000090">
    <property type="protein sequence ID" value="GEO17142.1"/>
    <property type="molecule type" value="Genomic_DNA"/>
</dbReference>
<dbReference type="AlphaFoldDB" id="A0A512BYV3"/>
<proteinExistence type="predicted"/>